<feature type="domain" description="DUF6534" evidence="2">
    <location>
        <begin position="169"/>
        <end position="254"/>
    </location>
</feature>
<evidence type="ECO:0000259" key="2">
    <source>
        <dbReference type="Pfam" id="PF20152"/>
    </source>
</evidence>
<reference evidence="3 4" key="1">
    <citation type="submission" date="2021-08" db="EMBL/GenBank/DDBJ databases">
        <title>Draft Genome Sequence of Phanerochaete sordida strain YK-624.</title>
        <authorList>
            <person name="Mori T."/>
            <person name="Dohra H."/>
            <person name="Suzuki T."/>
            <person name="Kawagishi H."/>
            <person name="Hirai H."/>
        </authorList>
    </citation>
    <scope>NUCLEOTIDE SEQUENCE [LARGE SCALE GENOMIC DNA]</scope>
    <source>
        <strain evidence="3 4">YK-624</strain>
    </source>
</reference>
<sequence>MADPTVDVRATLGALLVGGLICTFLSGAVAMQAYQYMRTYQKDYVTVKVLVVLIWTIDIFHTVLVGVSIWSYLVASFGNVNIHDTIFWSLGVTVAVTAVLTFCVHCFFVHRLYKLSKGNLWLAAPIAFLALARLASACVTCSKMIQLGSFSAFFHQIRWVFTLGLCLSTGTDVIIAFCMCYFLWNSRTGTSDLDAIIETVILYTVENGILTSIATIASLCFWLASPHNLVYMGLHFAISKLYASSLLASLNARKTLRQAHASVIEGQRPSIPTSPKRFSRFSVMADRYATRSKLQINVEKTVDYVVDEEGPYTPSYQMEVRSTKHRADSPA</sequence>
<feature type="transmembrane region" description="Helical" evidence="1">
    <location>
        <begin position="230"/>
        <end position="250"/>
    </location>
</feature>
<dbReference type="Pfam" id="PF20152">
    <property type="entry name" value="DUF6534"/>
    <property type="match status" value="1"/>
</dbReference>
<feature type="transmembrane region" description="Helical" evidence="1">
    <location>
        <begin position="85"/>
        <end position="108"/>
    </location>
</feature>
<dbReference type="OrthoDB" id="3206554at2759"/>
<evidence type="ECO:0000313" key="3">
    <source>
        <dbReference type="EMBL" id="GJE95888.1"/>
    </source>
</evidence>
<name>A0A9P3GJ50_9APHY</name>
<feature type="transmembrane region" description="Helical" evidence="1">
    <location>
        <begin position="196"/>
        <end position="224"/>
    </location>
</feature>
<feature type="transmembrane region" description="Helical" evidence="1">
    <location>
        <begin position="157"/>
        <end position="184"/>
    </location>
</feature>
<dbReference type="PANTHER" id="PTHR40465:SF1">
    <property type="entry name" value="DUF6534 DOMAIN-CONTAINING PROTEIN"/>
    <property type="match status" value="1"/>
</dbReference>
<dbReference type="AlphaFoldDB" id="A0A9P3GJ50"/>
<comment type="caution">
    <text evidence="3">The sequence shown here is derived from an EMBL/GenBank/DDBJ whole genome shotgun (WGS) entry which is preliminary data.</text>
</comment>
<keyword evidence="4" id="KW-1185">Reference proteome</keyword>
<dbReference type="EMBL" id="BPQB01000053">
    <property type="protein sequence ID" value="GJE95888.1"/>
    <property type="molecule type" value="Genomic_DNA"/>
</dbReference>
<evidence type="ECO:0000313" key="4">
    <source>
        <dbReference type="Proteomes" id="UP000703269"/>
    </source>
</evidence>
<dbReference type="PANTHER" id="PTHR40465">
    <property type="entry name" value="CHROMOSOME 1, WHOLE GENOME SHOTGUN SEQUENCE"/>
    <property type="match status" value="1"/>
</dbReference>
<proteinExistence type="predicted"/>
<feature type="transmembrane region" description="Helical" evidence="1">
    <location>
        <begin position="120"/>
        <end position="145"/>
    </location>
</feature>
<evidence type="ECO:0000256" key="1">
    <source>
        <dbReference type="SAM" id="Phobius"/>
    </source>
</evidence>
<keyword evidence="1" id="KW-1133">Transmembrane helix</keyword>
<feature type="transmembrane region" description="Helical" evidence="1">
    <location>
        <begin position="49"/>
        <end position="73"/>
    </location>
</feature>
<dbReference type="InterPro" id="IPR045339">
    <property type="entry name" value="DUF6534"/>
</dbReference>
<gene>
    <name evidence="3" type="ORF">PsYK624_120790</name>
</gene>
<dbReference type="Proteomes" id="UP000703269">
    <property type="component" value="Unassembled WGS sequence"/>
</dbReference>
<keyword evidence="1" id="KW-0472">Membrane</keyword>
<accession>A0A9P3GJ50</accession>
<keyword evidence="1" id="KW-0812">Transmembrane</keyword>
<feature type="transmembrane region" description="Helical" evidence="1">
    <location>
        <begin position="12"/>
        <end position="37"/>
    </location>
</feature>
<organism evidence="3 4">
    <name type="scientific">Phanerochaete sordida</name>
    <dbReference type="NCBI Taxonomy" id="48140"/>
    <lineage>
        <taxon>Eukaryota</taxon>
        <taxon>Fungi</taxon>
        <taxon>Dikarya</taxon>
        <taxon>Basidiomycota</taxon>
        <taxon>Agaricomycotina</taxon>
        <taxon>Agaricomycetes</taxon>
        <taxon>Polyporales</taxon>
        <taxon>Phanerochaetaceae</taxon>
        <taxon>Phanerochaete</taxon>
    </lineage>
</organism>
<protein>
    <recommendedName>
        <fullName evidence="2">DUF6534 domain-containing protein</fullName>
    </recommendedName>
</protein>